<evidence type="ECO:0000313" key="2">
    <source>
        <dbReference type="EMBL" id="PSK90463.1"/>
    </source>
</evidence>
<keyword evidence="3" id="KW-1185">Reference proteome</keyword>
<dbReference type="PANTHER" id="PTHR42754">
    <property type="entry name" value="ENDOGLUCANASE"/>
    <property type="match status" value="1"/>
</dbReference>
<feature type="chain" id="PRO_5015159584" evidence="1">
    <location>
        <begin position="24"/>
        <end position="710"/>
    </location>
</feature>
<organism evidence="2 3">
    <name type="scientific">Taibaiella chishuiensis</name>
    <dbReference type="NCBI Taxonomy" id="1434707"/>
    <lineage>
        <taxon>Bacteria</taxon>
        <taxon>Pseudomonadati</taxon>
        <taxon>Bacteroidota</taxon>
        <taxon>Chitinophagia</taxon>
        <taxon>Chitinophagales</taxon>
        <taxon>Chitinophagaceae</taxon>
        <taxon>Taibaiella</taxon>
    </lineage>
</organism>
<name>A0A2P8CZR9_9BACT</name>
<dbReference type="SUPFAM" id="SSF69304">
    <property type="entry name" value="Tricorn protease N-terminal domain"/>
    <property type="match status" value="1"/>
</dbReference>
<dbReference type="SUPFAM" id="SSF50998">
    <property type="entry name" value="Quinoprotein alcohol dehydrogenase-like"/>
    <property type="match status" value="1"/>
</dbReference>
<dbReference type="InterPro" id="IPR011047">
    <property type="entry name" value="Quinoprotein_ADH-like_sf"/>
</dbReference>
<keyword evidence="1" id="KW-0732">Signal</keyword>
<feature type="signal peptide" evidence="1">
    <location>
        <begin position="1"/>
        <end position="23"/>
    </location>
</feature>
<reference evidence="2 3" key="1">
    <citation type="submission" date="2018-03" db="EMBL/GenBank/DDBJ databases">
        <title>Genomic Encyclopedia of Type Strains, Phase III (KMG-III): the genomes of soil and plant-associated and newly described type strains.</title>
        <authorList>
            <person name="Whitman W."/>
        </authorList>
    </citation>
    <scope>NUCLEOTIDE SEQUENCE [LARGE SCALE GENOMIC DNA]</scope>
    <source>
        <strain evidence="2 3">CGMCC 1.12700</strain>
    </source>
</reference>
<dbReference type="AlphaFoldDB" id="A0A2P8CZR9"/>
<dbReference type="RefSeq" id="WP_106524333.1">
    <property type="nucleotide sequence ID" value="NZ_PYGD01000008.1"/>
</dbReference>
<evidence type="ECO:0000313" key="3">
    <source>
        <dbReference type="Proteomes" id="UP000240572"/>
    </source>
</evidence>
<gene>
    <name evidence="2" type="ORF">B0I18_108194</name>
</gene>
<dbReference type="OrthoDB" id="9811934at2"/>
<protein>
    <submittedName>
        <fullName evidence="2">Putative secreted protein (Por secretion system target)</fullName>
    </submittedName>
</protein>
<dbReference type="PANTHER" id="PTHR42754:SF1">
    <property type="entry name" value="LIPOPROTEIN"/>
    <property type="match status" value="1"/>
</dbReference>
<comment type="caution">
    <text evidence="2">The sequence shown here is derived from an EMBL/GenBank/DDBJ whole genome shotgun (WGS) entry which is preliminary data.</text>
</comment>
<sequence>MKKNYLLLCILLFCLNAVTTTRAQEAPPAIRWQRTLGGSGGDILFAMTATPDKGYILGGYSNSPVSGEKTLAGPGGGDYWIIKLDSAGAISWQKTFGGTEEDVASDIIVCADGGYLVSGTSNSGISGNKTDTSRDDPAFAAFSGGDVWLIRLDTAGNILWQKTYGGLYTEGRGAATMTDDSITAMFHITRVAPTPDGGFIVGTSSSSGISGDKTEINRTENNPSWGMLYFIFADYWIFKIDASGNMQWQKTFGGEDHDRLSCIRPTPDGGYLVGGTSEATFLAIAGTNISGGDKTDTVRGRADYWILKLSSTGAIQWQKTIGGAGEDRLVSMDLTTDGGYILGGYSNSGISGEKTDTCRGTFDYWILKLSSTGAIQWQKTIGGNGADLLSGIRQIPGGNYLLSGASASGSSGEKAGNGYGGTTDFWLLKLDPAGQIIWQKTLGGTSSSLELLEMPADLLPTDQGYIVAGISDSRISGTKTDSCRGGNDYWILSLASCSADTSWVNASFCHNNSYTLPGGMVVYTPGTYYSVLAAVTGCDSTVATILSQQAPAITVSRTGNSLQVTPTAGATYQWFDCNAMAAVNGATSAVFQPAVAGYYAVAVSLGDCADTSMCYAVQPTGITGAVTQDLLLYPNPATNQVYLQVPDQYGSVAQVQLFELGSGRSTGQAACTRLSATRYRLSLQGIAAGSYIVVVRTPGAVLRYRLQVLP</sequence>
<dbReference type="EMBL" id="PYGD01000008">
    <property type="protein sequence ID" value="PSK90463.1"/>
    <property type="molecule type" value="Genomic_DNA"/>
</dbReference>
<evidence type="ECO:0000256" key="1">
    <source>
        <dbReference type="SAM" id="SignalP"/>
    </source>
</evidence>
<dbReference type="Proteomes" id="UP000240572">
    <property type="component" value="Unassembled WGS sequence"/>
</dbReference>
<proteinExistence type="predicted"/>
<accession>A0A2P8CZR9</accession>
<dbReference type="PRINTS" id="PR00313">
    <property type="entry name" value="CABNDNGRPT"/>
</dbReference>